<dbReference type="RefSeq" id="WP_337698158.1">
    <property type="nucleotide sequence ID" value="NZ_JBBEGN010000025.1"/>
</dbReference>
<evidence type="ECO:0000313" key="1">
    <source>
        <dbReference type="EMBL" id="MEJ2871587.1"/>
    </source>
</evidence>
<protein>
    <recommendedName>
        <fullName evidence="3">DUF4259 domain-containing protein</fullName>
    </recommendedName>
</protein>
<proteinExistence type="predicted"/>
<accession>A0ABU8MWP4</accession>
<name>A0ABU8MWP4_9PSEU</name>
<keyword evidence="2" id="KW-1185">Reference proteome</keyword>
<reference evidence="1 2" key="1">
    <citation type="submission" date="2024-03" db="EMBL/GenBank/DDBJ databases">
        <title>Actinomycetospora sp. OC33-EN08, a novel actinomycete isolated from wild orchid (Aerides multiflora).</title>
        <authorList>
            <person name="Suriyachadkun C."/>
        </authorList>
    </citation>
    <scope>NUCLEOTIDE SEQUENCE [LARGE SCALE GENOMIC DNA]</scope>
    <source>
        <strain evidence="1 2">OC33-EN08</strain>
    </source>
</reference>
<organism evidence="1 2">
    <name type="scientific">Actinomycetospora aurantiaca</name>
    <dbReference type="NCBI Taxonomy" id="3129233"/>
    <lineage>
        <taxon>Bacteria</taxon>
        <taxon>Bacillati</taxon>
        <taxon>Actinomycetota</taxon>
        <taxon>Actinomycetes</taxon>
        <taxon>Pseudonocardiales</taxon>
        <taxon>Pseudonocardiaceae</taxon>
        <taxon>Actinomycetospora</taxon>
    </lineage>
</organism>
<sequence length="230" mass="25021">MRELLWSTFLPWVRIPGTPVYRTVPTPADLPGYRPYDAGHELPGATVDDTRSRRVCARILAAEPERVAEAAALLDRLGLPHAADEASWRAVGEWFASRAADDATPSLALDLGLLLGRRIVETREGARWEADADSVQAYPNVVVGTTVVAVPLQAVEQGTDLGDVWTTALEAEEYDPAAEFVAHLEQALEEQDGPLSDDEIGWLLAEYDLEELPEAARALLERDPDPSSGA</sequence>
<evidence type="ECO:0000313" key="2">
    <source>
        <dbReference type="Proteomes" id="UP001385809"/>
    </source>
</evidence>
<dbReference type="Proteomes" id="UP001385809">
    <property type="component" value="Unassembled WGS sequence"/>
</dbReference>
<dbReference type="EMBL" id="JBBEGN010000025">
    <property type="protein sequence ID" value="MEJ2871587.1"/>
    <property type="molecule type" value="Genomic_DNA"/>
</dbReference>
<evidence type="ECO:0008006" key="3">
    <source>
        <dbReference type="Google" id="ProtNLM"/>
    </source>
</evidence>
<gene>
    <name evidence="1" type="ORF">WCD74_27760</name>
</gene>
<comment type="caution">
    <text evidence="1">The sequence shown here is derived from an EMBL/GenBank/DDBJ whole genome shotgun (WGS) entry which is preliminary data.</text>
</comment>